<sequence>MLSHRILQKMLTTRLVSSFSPSSGFSSLSACGDRLKHERVFSSSDVLEYSKVSLDSNPLHFDLECAQKAGFEDQLVPGMLVASLFPRIIASNFPGAVYVSQSLQFKSPVYIGEEIIGEVQATSIRAMKNKYLAKFKTKCFKHGDHLVIDGEATAILPTLAMEQGKSII</sequence>
<dbReference type="Gene3D" id="3.10.129.10">
    <property type="entry name" value="Hotdog Thioesterase"/>
    <property type="match status" value="1"/>
</dbReference>
<dbReference type="PANTHER" id="PTHR43437">
    <property type="entry name" value="HYDROXYACYL-THIOESTER DEHYDRATASE TYPE 2, MITOCHONDRIAL-RELATED"/>
    <property type="match status" value="1"/>
</dbReference>
<reference evidence="2" key="1">
    <citation type="submission" date="2019-11" db="EMBL/GenBank/DDBJ databases">
        <authorList>
            <person name="Liu Y."/>
            <person name="Hou J."/>
            <person name="Li T.-Q."/>
            <person name="Guan C.-H."/>
            <person name="Wu X."/>
            <person name="Wu H.-Z."/>
            <person name="Ling F."/>
            <person name="Zhang R."/>
            <person name="Shi X.-G."/>
            <person name="Ren J.-P."/>
            <person name="Chen E.-F."/>
            <person name="Sun J.-M."/>
        </authorList>
    </citation>
    <scope>NUCLEOTIDE SEQUENCE</scope>
    <source>
        <strain evidence="2">Adult_tree_wgs_1</strain>
        <tissue evidence="2">Leaves</tissue>
    </source>
</reference>
<organism evidence="2 3">
    <name type="scientific">Rhododendron simsii</name>
    <name type="common">Sims's rhododendron</name>
    <dbReference type="NCBI Taxonomy" id="118357"/>
    <lineage>
        <taxon>Eukaryota</taxon>
        <taxon>Viridiplantae</taxon>
        <taxon>Streptophyta</taxon>
        <taxon>Embryophyta</taxon>
        <taxon>Tracheophyta</taxon>
        <taxon>Spermatophyta</taxon>
        <taxon>Magnoliopsida</taxon>
        <taxon>eudicotyledons</taxon>
        <taxon>Gunneridae</taxon>
        <taxon>Pentapetalae</taxon>
        <taxon>asterids</taxon>
        <taxon>Ericales</taxon>
        <taxon>Ericaceae</taxon>
        <taxon>Ericoideae</taxon>
        <taxon>Rhodoreae</taxon>
        <taxon>Rhododendron</taxon>
    </lineage>
</organism>
<evidence type="ECO:0000259" key="1">
    <source>
        <dbReference type="Pfam" id="PF01575"/>
    </source>
</evidence>
<protein>
    <recommendedName>
        <fullName evidence="1">MaoC-like domain-containing protein</fullName>
    </recommendedName>
</protein>
<dbReference type="AlphaFoldDB" id="A0A834HDS4"/>
<dbReference type="PANTHER" id="PTHR43437:SF3">
    <property type="entry name" value="HYDROXYACYL-THIOESTER DEHYDRATASE TYPE 2, MITOCHONDRIAL"/>
    <property type="match status" value="1"/>
</dbReference>
<dbReference type="EMBL" id="WJXA01000001">
    <property type="protein sequence ID" value="KAF7152167.1"/>
    <property type="molecule type" value="Genomic_DNA"/>
</dbReference>
<dbReference type="GO" id="GO:0019171">
    <property type="term" value="F:(3R)-hydroxyacyl-[acyl-carrier-protein] dehydratase activity"/>
    <property type="evidence" value="ECO:0007669"/>
    <property type="project" value="TreeGrafter"/>
</dbReference>
<dbReference type="Proteomes" id="UP000626092">
    <property type="component" value="Unassembled WGS sequence"/>
</dbReference>
<dbReference type="Pfam" id="PF01575">
    <property type="entry name" value="MaoC_dehydratas"/>
    <property type="match status" value="1"/>
</dbReference>
<dbReference type="SUPFAM" id="SSF54637">
    <property type="entry name" value="Thioesterase/thiol ester dehydrase-isomerase"/>
    <property type="match status" value="1"/>
</dbReference>
<dbReference type="OrthoDB" id="3592703at2759"/>
<evidence type="ECO:0000313" key="2">
    <source>
        <dbReference type="EMBL" id="KAF7152167.1"/>
    </source>
</evidence>
<accession>A0A834HDS4</accession>
<proteinExistence type="predicted"/>
<dbReference type="GO" id="GO:0005739">
    <property type="term" value="C:mitochondrion"/>
    <property type="evidence" value="ECO:0007669"/>
    <property type="project" value="TreeGrafter"/>
</dbReference>
<dbReference type="InterPro" id="IPR050965">
    <property type="entry name" value="UPF0336/Enoyl-CoA_hydratase"/>
</dbReference>
<dbReference type="InterPro" id="IPR029069">
    <property type="entry name" value="HotDog_dom_sf"/>
</dbReference>
<comment type="caution">
    <text evidence="2">The sequence shown here is derived from an EMBL/GenBank/DDBJ whole genome shotgun (WGS) entry which is preliminary data.</text>
</comment>
<dbReference type="PROSITE" id="PS51257">
    <property type="entry name" value="PROKAR_LIPOPROTEIN"/>
    <property type="match status" value="1"/>
</dbReference>
<dbReference type="GO" id="GO:0006633">
    <property type="term" value="P:fatty acid biosynthetic process"/>
    <property type="evidence" value="ECO:0007669"/>
    <property type="project" value="TreeGrafter"/>
</dbReference>
<evidence type="ECO:0000313" key="3">
    <source>
        <dbReference type="Proteomes" id="UP000626092"/>
    </source>
</evidence>
<dbReference type="InterPro" id="IPR002539">
    <property type="entry name" value="MaoC-like_dom"/>
</dbReference>
<feature type="domain" description="MaoC-like" evidence="1">
    <location>
        <begin position="38"/>
        <end position="130"/>
    </location>
</feature>
<gene>
    <name evidence="2" type="ORF">RHSIM_Rhsim01G0213400</name>
</gene>
<name>A0A834HDS4_RHOSS</name>
<dbReference type="CDD" id="cd03449">
    <property type="entry name" value="R_hydratase"/>
    <property type="match status" value="1"/>
</dbReference>
<keyword evidence="3" id="KW-1185">Reference proteome</keyword>